<comment type="caution">
    <text evidence="1">The sequence shown here is derived from an EMBL/GenBank/DDBJ whole genome shotgun (WGS) entry which is preliminary data.</text>
</comment>
<name>A0A5N5T0N7_9CRUS</name>
<evidence type="ECO:0000313" key="2">
    <source>
        <dbReference type="Proteomes" id="UP000326759"/>
    </source>
</evidence>
<gene>
    <name evidence="1" type="ORF">Anas_13645</name>
</gene>
<organism evidence="1 2">
    <name type="scientific">Armadillidium nasatum</name>
    <dbReference type="NCBI Taxonomy" id="96803"/>
    <lineage>
        <taxon>Eukaryota</taxon>
        <taxon>Metazoa</taxon>
        <taxon>Ecdysozoa</taxon>
        <taxon>Arthropoda</taxon>
        <taxon>Crustacea</taxon>
        <taxon>Multicrustacea</taxon>
        <taxon>Malacostraca</taxon>
        <taxon>Eumalacostraca</taxon>
        <taxon>Peracarida</taxon>
        <taxon>Isopoda</taxon>
        <taxon>Oniscidea</taxon>
        <taxon>Crinocheta</taxon>
        <taxon>Armadillidiidae</taxon>
        <taxon>Armadillidium</taxon>
    </lineage>
</organism>
<proteinExistence type="predicted"/>
<protein>
    <submittedName>
        <fullName evidence="1">Uncharacterized protein</fullName>
    </submittedName>
</protein>
<dbReference type="Proteomes" id="UP000326759">
    <property type="component" value="Unassembled WGS sequence"/>
</dbReference>
<dbReference type="AlphaFoldDB" id="A0A5N5T0N7"/>
<reference evidence="1 2" key="1">
    <citation type="journal article" date="2019" name="PLoS Biol.">
        <title>Sex chromosomes control vertical transmission of feminizing Wolbachia symbionts in an isopod.</title>
        <authorList>
            <person name="Becking T."/>
            <person name="Chebbi M.A."/>
            <person name="Giraud I."/>
            <person name="Moumen B."/>
            <person name="Laverre T."/>
            <person name="Caubet Y."/>
            <person name="Peccoud J."/>
            <person name="Gilbert C."/>
            <person name="Cordaux R."/>
        </authorList>
    </citation>
    <scope>NUCLEOTIDE SEQUENCE [LARGE SCALE GENOMIC DNA]</scope>
    <source>
        <strain evidence="1">ANa2</strain>
        <tissue evidence="1">Whole body excluding digestive tract and cuticle</tissue>
    </source>
</reference>
<sequence length="80" mass="8962">MKRSMKVEVKRVRLTTDITYKEKVGCDKLHHEKVGKQGADSRIAEVVQRTKEMLKKSNRQVGEIYAAGIDKGLGGFEADA</sequence>
<dbReference type="EMBL" id="SEYY01015705">
    <property type="protein sequence ID" value="KAB7500014.1"/>
    <property type="molecule type" value="Genomic_DNA"/>
</dbReference>
<keyword evidence="2" id="KW-1185">Reference proteome</keyword>
<accession>A0A5N5T0N7</accession>
<evidence type="ECO:0000313" key="1">
    <source>
        <dbReference type="EMBL" id="KAB7500014.1"/>
    </source>
</evidence>